<proteinExistence type="predicted"/>
<dbReference type="OrthoDB" id="8885130at2"/>
<organism evidence="2 3">
    <name type="scientific">Roseateles depolymerans</name>
    <dbReference type="NCBI Taxonomy" id="76731"/>
    <lineage>
        <taxon>Bacteria</taxon>
        <taxon>Pseudomonadati</taxon>
        <taxon>Pseudomonadota</taxon>
        <taxon>Betaproteobacteria</taxon>
        <taxon>Burkholderiales</taxon>
        <taxon>Sphaerotilaceae</taxon>
        <taxon>Roseateles</taxon>
    </lineage>
</organism>
<feature type="region of interest" description="Disordered" evidence="1">
    <location>
        <begin position="52"/>
        <end position="96"/>
    </location>
</feature>
<dbReference type="KEGG" id="rdp:RD2015_671"/>
<gene>
    <name evidence="2" type="ORF">RD2015_671</name>
</gene>
<sequence>MPSPLSSSLPSSWRGALRGVSPRWLALGPLRVPSPGRPLLLCSALLAATAQAQTQPPTSGPAKGTGPFLSASSSASTPGVTTDLRRGTTADVPVTATDSRPAAFELNWTPLKMPTGERTALLGLSYMVAVNEDWGLGPTFYGAAKGNYGGLFTAGFTAQRRWRLTQDWHVATGIYAGAGGGVSSDKVRAGGGLMLRPEISLRGEFGNWYAGVGVTQVRFPSGNIKDTTWGLTLGRMDRLLSFSPADAGLFGRAGDRTGMGFDEIALSAGVEKPRSGSITRDGQSVANRKGKAGADLRQYFGNGGSWWGLEASGAASGGSDGYMEIFANAGQDWGVISPRLRVGGQLSTGLGGGGNLDTGNGWLFRAGPTLRWITPWGPTLRVDGSYLKAPWGHYDSFQVRASLALPLEKGSRVLNTPPLESGTVREQDWYLSMPRFKTFEFKDGSKDSVTGLGIGMARDFSGPWYGVAQAGSAAFGKAGAFSYGMFGLGAKTQRLPGGFRVGAEALVGAAGGGGVAVGGGAVTQGELWAQWEGREPKDRLRIKVGVGQWKALGGSKQSTPMASVNIGWAFGTLGPRAR</sequence>
<feature type="compositionally biased region" description="Polar residues" evidence="1">
    <location>
        <begin position="70"/>
        <end position="80"/>
    </location>
</feature>
<dbReference type="RefSeq" id="WP_058933686.1">
    <property type="nucleotide sequence ID" value="NZ_CP013729.1"/>
</dbReference>
<dbReference type="Proteomes" id="UP000060699">
    <property type="component" value="Chromosome"/>
</dbReference>
<dbReference type="STRING" id="76731.RD2015_671"/>
<name>A0A0U3LAU1_9BURK</name>
<dbReference type="AlphaFoldDB" id="A0A0U3LAU1"/>
<protein>
    <submittedName>
        <fullName evidence="2">Uncharacterized protein</fullName>
    </submittedName>
</protein>
<evidence type="ECO:0000313" key="3">
    <source>
        <dbReference type="Proteomes" id="UP000060699"/>
    </source>
</evidence>
<reference evidence="2 3" key="1">
    <citation type="submission" date="2015-12" db="EMBL/GenBank/DDBJ databases">
        <title>Complete genome of Roseateles depolymerans KCTC 42856.</title>
        <authorList>
            <person name="Kim K.M."/>
        </authorList>
    </citation>
    <scope>NUCLEOTIDE SEQUENCE [LARGE SCALE GENOMIC DNA]</scope>
    <source>
        <strain evidence="2 3">KCTC 42856</strain>
    </source>
</reference>
<accession>A0A0U3LAU1</accession>
<evidence type="ECO:0000256" key="1">
    <source>
        <dbReference type="SAM" id="MobiDB-lite"/>
    </source>
</evidence>
<evidence type="ECO:0000313" key="2">
    <source>
        <dbReference type="EMBL" id="ALV05167.1"/>
    </source>
</evidence>
<dbReference type="EMBL" id="CP013729">
    <property type="protein sequence ID" value="ALV05167.1"/>
    <property type="molecule type" value="Genomic_DNA"/>
</dbReference>
<keyword evidence="3" id="KW-1185">Reference proteome</keyword>